<organism evidence="2 3">
    <name type="scientific">Melanomma pulvis-pyrius CBS 109.77</name>
    <dbReference type="NCBI Taxonomy" id="1314802"/>
    <lineage>
        <taxon>Eukaryota</taxon>
        <taxon>Fungi</taxon>
        <taxon>Dikarya</taxon>
        <taxon>Ascomycota</taxon>
        <taxon>Pezizomycotina</taxon>
        <taxon>Dothideomycetes</taxon>
        <taxon>Pleosporomycetidae</taxon>
        <taxon>Pleosporales</taxon>
        <taxon>Melanommataceae</taxon>
        <taxon>Melanomma</taxon>
    </lineage>
</organism>
<evidence type="ECO:0000313" key="3">
    <source>
        <dbReference type="Proteomes" id="UP000799757"/>
    </source>
</evidence>
<feature type="region of interest" description="Disordered" evidence="1">
    <location>
        <begin position="48"/>
        <end position="145"/>
    </location>
</feature>
<evidence type="ECO:0000256" key="1">
    <source>
        <dbReference type="SAM" id="MobiDB-lite"/>
    </source>
</evidence>
<protein>
    <submittedName>
        <fullName evidence="2">Uncharacterized protein</fullName>
    </submittedName>
</protein>
<name>A0A6A6X807_9PLEO</name>
<keyword evidence="3" id="KW-1185">Reference proteome</keyword>
<dbReference type="Proteomes" id="UP000799757">
    <property type="component" value="Unassembled WGS sequence"/>
</dbReference>
<dbReference type="EMBL" id="MU001970">
    <property type="protein sequence ID" value="KAF2792428.1"/>
    <property type="molecule type" value="Genomic_DNA"/>
</dbReference>
<proteinExistence type="predicted"/>
<feature type="compositionally biased region" description="Pro residues" evidence="1">
    <location>
        <begin position="134"/>
        <end position="143"/>
    </location>
</feature>
<reference evidence="2" key="1">
    <citation type="journal article" date="2020" name="Stud. Mycol.">
        <title>101 Dothideomycetes genomes: a test case for predicting lifestyles and emergence of pathogens.</title>
        <authorList>
            <person name="Haridas S."/>
            <person name="Albert R."/>
            <person name="Binder M."/>
            <person name="Bloem J."/>
            <person name="Labutti K."/>
            <person name="Salamov A."/>
            <person name="Andreopoulos B."/>
            <person name="Baker S."/>
            <person name="Barry K."/>
            <person name="Bills G."/>
            <person name="Bluhm B."/>
            <person name="Cannon C."/>
            <person name="Castanera R."/>
            <person name="Culley D."/>
            <person name="Daum C."/>
            <person name="Ezra D."/>
            <person name="Gonzalez J."/>
            <person name="Henrissat B."/>
            <person name="Kuo A."/>
            <person name="Liang C."/>
            <person name="Lipzen A."/>
            <person name="Lutzoni F."/>
            <person name="Magnuson J."/>
            <person name="Mondo S."/>
            <person name="Nolan M."/>
            <person name="Ohm R."/>
            <person name="Pangilinan J."/>
            <person name="Park H.-J."/>
            <person name="Ramirez L."/>
            <person name="Alfaro M."/>
            <person name="Sun H."/>
            <person name="Tritt A."/>
            <person name="Yoshinaga Y."/>
            <person name="Zwiers L.-H."/>
            <person name="Turgeon B."/>
            <person name="Goodwin S."/>
            <person name="Spatafora J."/>
            <person name="Crous P."/>
            <person name="Grigoriev I."/>
        </authorList>
    </citation>
    <scope>NUCLEOTIDE SEQUENCE</scope>
    <source>
        <strain evidence="2">CBS 109.77</strain>
    </source>
</reference>
<sequence length="184" mass="20212">MQACLISASVFTWRAHTTFGSDGSTVVHPELRADLRRRSMQPSQRAAHGLEWHGARAGGLVDGSGGRDRLQCSVDGRRRRPAHDSCATSAPGRELLRGPELTSSAPKHHHKKTTRPYQQSTHPGTRVPVLSQSFPPPQPPWPSPHVLSRALTRAALVLLPFTPRFREMGASPDIARVHSRPLLL</sequence>
<dbReference type="AlphaFoldDB" id="A0A6A6X807"/>
<evidence type="ECO:0000313" key="2">
    <source>
        <dbReference type="EMBL" id="KAF2792428.1"/>
    </source>
</evidence>
<accession>A0A6A6X807</accession>
<gene>
    <name evidence="2" type="ORF">K505DRAFT_53769</name>
</gene>